<protein>
    <recommendedName>
        <fullName evidence="1">Zinc finger CGNR domain-containing protein</fullName>
    </recommendedName>
</protein>
<proteinExistence type="predicted"/>
<dbReference type="SUPFAM" id="SSF160904">
    <property type="entry name" value="Jann2411-like"/>
    <property type="match status" value="1"/>
</dbReference>
<evidence type="ECO:0000313" key="3">
    <source>
        <dbReference type="Proteomes" id="UP000017668"/>
    </source>
</evidence>
<name>A0ABN0HKN4_RHILU</name>
<dbReference type="Proteomes" id="UP000017668">
    <property type="component" value="Unassembled WGS sequence"/>
</dbReference>
<comment type="caution">
    <text evidence="2">The sequence shown here is derived from an EMBL/GenBank/DDBJ whole genome shotgun (WGS) entry which is preliminary data.</text>
</comment>
<organism evidence="2 3">
    <name type="scientific">Bradyrhizobium lupini HPC(L)</name>
    <dbReference type="NCBI Taxonomy" id="1229491"/>
    <lineage>
        <taxon>Bacteria</taxon>
        <taxon>Pseudomonadati</taxon>
        <taxon>Pseudomonadota</taxon>
        <taxon>Alphaproteobacteria</taxon>
        <taxon>Hyphomicrobiales</taxon>
        <taxon>Nitrobacteraceae</taxon>
        <taxon>Bradyrhizobium</taxon>
    </lineage>
</organism>
<evidence type="ECO:0000259" key="1">
    <source>
        <dbReference type="Pfam" id="PF11706"/>
    </source>
</evidence>
<dbReference type="InterPro" id="IPR021005">
    <property type="entry name" value="Znf_CGNR"/>
</dbReference>
<dbReference type="Gene3D" id="1.10.3300.10">
    <property type="entry name" value="Jann2411-like domain"/>
    <property type="match status" value="1"/>
</dbReference>
<reference evidence="2 3" key="1">
    <citation type="journal article" date="2013" name="Genome Announc.">
        <title>Genome Sequence of Rhizobium lupini HPC(L) Isolated from Saline Desert Soil, Kutch (Gujarat).</title>
        <authorList>
            <person name="Agarwal L."/>
            <person name="Purohit H.J."/>
        </authorList>
    </citation>
    <scope>NUCLEOTIDE SEQUENCE [LARGE SCALE GENOMIC DNA]</scope>
    <source>
        <strain evidence="3">HPC(L)</strain>
    </source>
</reference>
<dbReference type="Pfam" id="PF11706">
    <property type="entry name" value="zf-CGNR"/>
    <property type="match status" value="1"/>
</dbReference>
<dbReference type="Pfam" id="PF07336">
    <property type="entry name" value="ABATE"/>
    <property type="match status" value="1"/>
</dbReference>
<dbReference type="InterPro" id="IPR023286">
    <property type="entry name" value="ABATE_dom_sf"/>
</dbReference>
<dbReference type="EMBL" id="AMQQ01000021">
    <property type="protein sequence ID" value="EKJ95141.1"/>
    <property type="molecule type" value="Genomic_DNA"/>
</dbReference>
<sequence length="197" mass="22008">MFRRNRADQEKKAMMSLPHRVSGNLALDLANTISWRNTSREVDHLASFDDVVAWSKQVGLVGGDFVVSPQEQEILLQQVLALRKAIGAAGSAIANDLDPSRLDLDVIRDVAALALRQASLSGTPYTLHFEGIYRVTGTIAWSALDLLRGDEISRLKQCPPDDCHWLFIDRTKNASRRWCDMGTCGNRAKKIAHRARR</sequence>
<evidence type="ECO:0000313" key="2">
    <source>
        <dbReference type="EMBL" id="EKJ95141.1"/>
    </source>
</evidence>
<dbReference type="PANTHER" id="PTHR35525">
    <property type="entry name" value="BLL6575 PROTEIN"/>
    <property type="match status" value="1"/>
</dbReference>
<keyword evidence="3" id="KW-1185">Reference proteome</keyword>
<gene>
    <name evidence="2" type="ORF">C241_15333</name>
</gene>
<accession>A0ABN0HKN4</accession>
<dbReference type="PANTHER" id="PTHR35525:SF3">
    <property type="entry name" value="BLL6575 PROTEIN"/>
    <property type="match status" value="1"/>
</dbReference>
<dbReference type="RefSeq" id="WP_006699083.1">
    <property type="nucleotide sequence ID" value="NZ_AMQQ01000021.1"/>
</dbReference>
<feature type="domain" description="Zinc finger CGNR" evidence="1">
    <location>
        <begin position="154"/>
        <end position="197"/>
    </location>
</feature>
<dbReference type="InterPro" id="IPR010852">
    <property type="entry name" value="ABATE"/>
</dbReference>